<protein>
    <submittedName>
        <fullName evidence="1">Uncharacterized protein</fullName>
    </submittedName>
</protein>
<name>X1K724_9ZZZZ</name>
<feature type="non-terminal residue" evidence="1">
    <location>
        <position position="1"/>
    </location>
</feature>
<reference evidence="1" key="1">
    <citation type="journal article" date="2014" name="Front. Microbiol.">
        <title>High frequency of phylogenetically diverse reductive dehalogenase-homologous genes in deep subseafloor sedimentary metagenomes.</title>
        <authorList>
            <person name="Kawai M."/>
            <person name="Futagami T."/>
            <person name="Toyoda A."/>
            <person name="Takaki Y."/>
            <person name="Nishi S."/>
            <person name="Hori S."/>
            <person name="Arai W."/>
            <person name="Tsubouchi T."/>
            <person name="Morono Y."/>
            <person name="Uchiyama I."/>
            <person name="Ito T."/>
            <person name="Fujiyama A."/>
            <person name="Inagaki F."/>
            <person name="Takami H."/>
        </authorList>
    </citation>
    <scope>NUCLEOTIDE SEQUENCE</scope>
    <source>
        <strain evidence="1">Expedition CK06-06</strain>
    </source>
</reference>
<accession>X1K724</accession>
<evidence type="ECO:0000313" key="1">
    <source>
        <dbReference type="EMBL" id="GAH86029.1"/>
    </source>
</evidence>
<comment type="caution">
    <text evidence="1">The sequence shown here is derived from an EMBL/GenBank/DDBJ whole genome shotgun (WGS) entry which is preliminary data.</text>
</comment>
<gene>
    <name evidence="1" type="ORF">S03H2_61755</name>
</gene>
<dbReference type="AlphaFoldDB" id="X1K724"/>
<dbReference type="EMBL" id="BARU01039887">
    <property type="protein sequence ID" value="GAH86029.1"/>
    <property type="molecule type" value="Genomic_DNA"/>
</dbReference>
<sequence length="89" mass="10213">NHPDDDSIKATASNWVIEHDLFSKYSSKPYQNYLDRIESKEEIALSVLTEKSYQQVEAWIDEITTLASAKVKLKVMAKVILALVKTREE</sequence>
<proteinExistence type="predicted"/>
<organism evidence="1">
    <name type="scientific">marine sediment metagenome</name>
    <dbReference type="NCBI Taxonomy" id="412755"/>
    <lineage>
        <taxon>unclassified sequences</taxon>
        <taxon>metagenomes</taxon>
        <taxon>ecological metagenomes</taxon>
    </lineage>
</organism>